<dbReference type="AlphaFoldDB" id="A0A9Q1Q8C2"/>
<sequence length="198" mass="21444">MSPMADAITRQVSEQVKRAMEVAGSARPLLSLNTCWLMKGNPLTGQMGCRPFAPRSHEVAQSARSGQPPIGQQGRRAALEPIGRSARGTTTGSTTASAPYSGHSTIECRELKKALHELANKGQIDRFLKRGLWNLVRPRHGMRNVPPEVVATIVGGYVEEITQSAWKAQLRSVQQVLNVEQGSCLTTPMMVFGGKDAP</sequence>
<name>A0A9Q1Q8C2_9CARY</name>
<feature type="compositionally biased region" description="Low complexity" evidence="1">
    <location>
        <begin position="83"/>
        <end position="98"/>
    </location>
</feature>
<dbReference type="EMBL" id="JAKOGI010000661">
    <property type="protein sequence ID" value="KAJ8431790.1"/>
    <property type="molecule type" value="Genomic_DNA"/>
</dbReference>
<evidence type="ECO:0000256" key="1">
    <source>
        <dbReference type="SAM" id="MobiDB-lite"/>
    </source>
</evidence>
<proteinExistence type="predicted"/>
<protein>
    <submittedName>
        <fullName evidence="2">Uncharacterized protein</fullName>
    </submittedName>
</protein>
<evidence type="ECO:0000313" key="3">
    <source>
        <dbReference type="Proteomes" id="UP001153076"/>
    </source>
</evidence>
<organism evidence="2 3">
    <name type="scientific">Carnegiea gigantea</name>
    <dbReference type="NCBI Taxonomy" id="171969"/>
    <lineage>
        <taxon>Eukaryota</taxon>
        <taxon>Viridiplantae</taxon>
        <taxon>Streptophyta</taxon>
        <taxon>Embryophyta</taxon>
        <taxon>Tracheophyta</taxon>
        <taxon>Spermatophyta</taxon>
        <taxon>Magnoliopsida</taxon>
        <taxon>eudicotyledons</taxon>
        <taxon>Gunneridae</taxon>
        <taxon>Pentapetalae</taxon>
        <taxon>Caryophyllales</taxon>
        <taxon>Cactineae</taxon>
        <taxon>Cactaceae</taxon>
        <taxon>Cactoideae</taxon>
        <taxon>Echinocereeae</taxon>
        <taxon>Carnegiea</taxon>
    </lineage>
</organism>
<gene>
    <name evidence="2" type="ORF">Cgig2_027958</name>
</gene>
<evidence type="ECO:0000313" key="2">
    <source>
        <dbReference type="EMBL" id="KAJ8431790.1"/>
    </source>
</evidence>
<keyword evidence="3" id="KW-1185">Reference proteome</keyword>
<accession>A0A9Q1Q8C2</accession>
<dbReference type="OrthoDB" id="1752268at2759"/>
<feature type="region of interest" description="Disordered" evidence="1">
    <location>
        <begin position="63"/>
        <end position="101"/>
    </location>
</feature>
<dbReference type="Proteomes" id="UP001153076">
    <property type="component" value="Unassembled WGS sequence"/>
</dbReference>
<comment type="caution">
    <text evidence="2">The sequence shown here is derived from an EMBL/GenBank/DDBJ whole genome shotgun (WGS) entry which is preliminary data.</text>
</comment>
<reference evidence="2" key="1">
    <citation type="submission" date="2022-04" db="EMBL/GenBank/DDBJ databases">
        <title>Carnegiea gigantea Genome sequencing and assembly v2.</title>
        <authorList>
            <person name="Copetti D."/>
            <person name="Sanderson M.J."/>
            <person name="Burquez A."/>
            <person name="Wojciechowski M.F."/>
        </authorList>
    </citation>
    <scope>NUCLEOTIDE SEQUENCE</scope>
    <source>
        <strain evidence="2">SGP5-SGP5p</strain>
        <tissue evidence="2">Aerial part</tissue>
    </source>
</reference>